<sequence>MPSDDDTNTGEAGRCFDPEDAAPLSPTSASDVVSLQRPLRRAMPKVSPERGGSFRNVRFTPDEDQHLVHFIATQDTRGRKRGGRKLYEVLGPKASDIYLWSRHRQPESWWRRYTNQSLTFDLAIRKYKVSQCCEEEPIQLRPRLPTAPPPIRTAGARIDAAPTTAPNTPPHPGSSKKVLALECLKSHLTAEQAASQSTNPPDELAHLSSVDRSSSRTETTDGKIVAEEDSPPVQPAPALRRTKTKTHVVVQTDSSPKDDALPAAVQVQPHVIPAPSPTTPDDVTTPLTAAHAQAKTHRKLARAARRSKMFSLDRAWALYAQTGSVAHTREVLRTAAQDAQQVCGDADVAAAAAVHKALARLARQSEVLSVDAVWAVYARVGSVAHTREVVRAMGDAAKRVEGDPVGRARDSAGPDEAVPRQRADTATATKDVRVPKRRKINDAE</sequence>
<reference evidence="2" key="1">
    <citation type="submission" date="2023-03" db="EMBL/GenBank/DDBJ databases">
        <title>Massive genome expansion in bonnet fungi (Mycena s.s.) driven by repeated elements and novel gene families across ecological guilds.</title>
        <authorList>
            <consortium name="Lawrence Berkeley National Laboratory"/>
            <person name="Harder C.B."/>
            <person name="Miyauchi S."/>
            <person name="Viragh M."/>
            <person name="Kuo A."/>
            <person name="Thoen E."/>
            <person name="Andreopoulos B."/>
            <person name="Lu D."/>
            <person name="Skrede I."/>
            <person name="Drula E."/>
            <person name="Henrissat B."/>
            <person name="Morin E."/>
            <person name="Kohler A."/>
            <person name="Barry K."/>
            <person name="LaButti K."/>
            <person name="Morin E."/>
            <person name="Salamov A."/>
            <person name="Lipzen A."/>
            <person name="Mereny Z."/>
            <person name="Hegedus B."/>
            <person name="Baldrian P."/>
            <person name="Stursova M."/>
            <person name="Weitz H."/>
            <person name="Taylor A."/>
            <person name="Grigoriev I.V."/>
            <person name="Nagy L.G."/>
            <person name="Martin F."/>
            <person name="Kauserud H."/>
        </authorList>
    </citation>
    <scope>NUCLEOTIDE SEQUENCE</scope>
    <source>
        <strain evidence="2">CBHHK173m</strain>
    </source>
</reference>
<dbReference type="AlphaFoldDB" id="A0AAD6UGI9"/>
<dbReference type="Proteomes" id="UP001222325">
    <property type="component" value="Unassembled WGS sequence"/>
</dbReference>
<evidence type="ECO:0000313" key="3">
    <source>
        <dbReference type="Proteomes" id="UP001222325"/>
    </source>
</evidence>
<evidence type="ECO:0000313" key="2">
    <source>
        <dbReference type="EMBL" id="KAJ7101488.1"/>
    </source>
</evidence>
<accession>A0AAD6UGI9</accession>
<name>A0AAD6UGI9_9AGAR</name>
<protein>
    <submittedName>
        <fullName evidence="2">Uncharacterized protein</fullName>
    </submittedName>
</protein>
<gene>
    <name evidence="2" type="ORF">B0H15DRAFT_816262</name>
</gene>
<dbReference type="Gene3D" id="1.10.10.60">
    <property type="entry name" value="Homeodomain-like"/>
    <property type="match status" value="1"/>
</dbReference>
<evidence type="ECO:0000256" key="1">
    <source>
        <dbReference type="SAM" id="MobiDB-lite"/>
    </source>
</evidence>
<feature type="region of interest" description="Disordered" evidence="1">
    <location>
        <begin position="190"/>
        <end position="245"/>
    </location>
</feature>
<keyword evidence="3" id="KW-1185">Reference proteome</keyword>
<feature type="region of interest" description="Disordered" evidence="1">
    <location>
        <begin position="399"/>
        <end position="444"/>
    </location>
</feature>
<feature type="region of interest" description="Disordered" evidence="1">
    <location>
        <begin position="1"/>
        <end position="53"/>
    </location>
</feature>
<feature type="compositionally biased region" description="Basic and acidic residues" evidence="1">
    <location>
        <begin position="399"/>
        <end position="423"/>
    </location>
</feature>
<feature type="compositionally biased region" description="Basic and acidic residues" evidence="1">
    <location>
        <begin position="213"/>
        <end position="226"/>
    </location>
</feature>
<proteinExistence type="predicted"/>
<feature type="compositionally biased region" description="Basic and acidic residues" evidence="1">
    <location>
        <begin position="430"/>
        <end position="444"/>
    </location>
</feature>
<comment type="caution">
    <text evidence="2">The sequence shown here is derived from an EMBL/GenBank/DDBJ whole genome shotgun (WGS) entry which is preliminary data.</text>
</comment>
<organism evidence="2 3">
    <name type="scientific">Mycena belliarum</name>
    <dbReference type="NCBI Taxonomy" id="1033014"/>
    <lineage>
        <taxon>Eukaryota</taxon>
        <taxon>Fungi</taxon>
        <taxon>Dikarya</taxon>
        <taxon>Basidiomycota</taxon>
        <taxon>Agaricomycotina</taxon>
        <taxon>Agaricomycetes</taxon>
        <taxon>Agaricomycetidae</taxon>
        <taxon>Agaricales</taxon>
        <taxon>Marasmiineae</taxon>
        <taxon>Mycenaceae</taxon>
        <taxon>Mycena</taxon>
    </lineage>
</organism>
<dbReference type="EMBL" id="JARJCN010000004">
    <property type="protein sequence ID" value="KAJ7101488.1"/>
    <property type="molecule type" value="Genomic_DNA"/>
</dbReference>